<comment type="caution">
    <text evidence="1">The sequence shown here is derived from an EMBL/GenBank/DDBJ whole genome shotgun (WGS) entry which is preliminary data.</text>
</comment>
<dbReference type="RefSeq" id="WP_131945295.1">
    <property type="nucleotide sequence ID" value="NZ_SMJW01000458.1"/>
</dbReference>
<keyword evidence="2" id="KW-1185">Reference proteome</keyword>
<evidence type="ECO:0000313" key="2">
    <source>
        <dbReference type="Proteomes" id="UP000295431"/>
    </source>
</evidence>
<dbReference type="OrthoDB" id="6377837at2"/>
<dbReference type="Proteomes" id="UP000295431">
    <property type="component" value="Unassembled WGS sequence"/>
</dbReference>
<proteinExistence type="predicted"/>
<organism evidence="1 2">
    <name type="scientific">Actinomadura bangladeshensis</name>
    <dbReference type="NCBI Taxonomy" id="453573"/>
    <lineage>
        <taxon>Bacteria</taxon>
        <taxon>Bacillati</taxon>
        <taxon>Actinomycetota</taxon>
        <taxon>Actinomycetes</taxon>
        <taxon>Streptosporangiales</taxon>
        <taxon>Thermomonosporaceae</taxon>
        <taxon>Actinomadura</taxon>
    </lineage>
</organism>
<feature type="non-terminal residue" evidence="1">
    <location>
        <position position="87"/>
    </location>
</feature>
<reference evidence="1 2" key="1">
    <citation type="submission" date="2019-03" db="EMBL/GenBank/DDBJ databases">
        <title>Draft genome sequences of novel Actinobacteria.</title>
        <authorList>
            <person name="Sahin N."/>
            <person name="Ay H."/>
            <person name="Saygin H."/>
        </authorList>
    </citation>
    <scope>NUCLEOTIDE SEQUENCE [LARGE SCALE GENOMIC DNA]</scope>
    <source>
        <strain evidence="1 2">DSM 45347</strain>
    </source>
</reference>
<name>A0A4R4N4C0_9ACTN</name>
<dbReference type="AlphaFoldDB" id="A0A4R4N4C0"/>
<sequence>MAGADGPCLLCLSGCNPAAASMELDPTLTAAKRSAGYLRDAADQPTPSVIFLDQAIAGIALGEALNLLTGWHRPRPYTLIDLTGPAL</sequence>
<dbReference type="EMBL" id="SMJW01000458">
    <property type="protein sequence ID" value="TDC01983.1"/>
    <property type="molecule type" value="Genomic_DNA"/>
</dbReference>
<gene>
    <name evidence="1" type="ORF">E1284_39790</name>
</gene>
<accession>A0A4R4N4C0</accession>
<protein>
    <submittedName>
        <fullName evidence="1">Uncharacterized protein</fullName>
    </submittedName>
</protein>
<evidence type="ECO:0000313" key="1">
    <source>
        <dbReference type="EMBL" id="TDC01983.1"/>
    </source>
</evidence>